<evidence type="ECO:0008006" key="4">
    <source>
        <dbReference type="Google" id="ProtNLM"/>
    </source>
</evidence>
<protein>
    <recommendedName>
        <fullName evidence="4">Phage tail protein</fullName>
    </recommendedName>
</protein>
<dbReference type="RefSeq" id="WP_284612664.1">
    <property type="nucleotide sequence ID" value="NZ_JASNUO010000006.1"/>
</dbReference>
<dbReference type="InterPro" id="IPR058154">
    <property type="entry name" value="Bxb1_TTP-like"/>
</dbReference>
<organism evidence="2 3">
    <name type="scientific">Corynebacterium accolens</name>
    <dbReference type="NCBI Taxonomy" id="38284"/>
    <lineage>
        <taxon>Bacteria</taxon>
        <taxon>Bacillati</taxon>
        <taxon>Actinomycetota</taxon>
        <taxon>Actinomycetes</taxon>
        <taxon>Mycobacteriales</taxon>
        <taxon>Corynebacteriaceae</taxon>
        <taxon>Corynebacterium</taxon>
    </lineage>
</organism>
<name>A0ABT7FQ91_9CORY</name>
<keyword evidence="3" id="KW-1185">Reference proteome</keyword>
<reference evidence="2 3" key="1">
    <citation type="submission" date="2023-05" db="EMBL/GenBank/DDBJ databases">
        <title>Metabolic capabilities are highly conserved among human nasal-associated Corynebacterium species in pangenomic analyses.</title>
        <authorList>
            <person name="Tran T.H."/>
            <person name="Roberts A.Q."/>
            <person name="Escapa I.F."/>
            <person name="Gao W."/>
            <person name="Conlan S."/>
            <person name="Kong H."/>
            <person name="Segre J.A."/>
            <person name="Kelly M.S."/>
            <person name="Lemon K.P."/>
        </authorList>
    </citation>
    <scope>NUCLEOTIDE SEQUENCE [LARGE SCALE GENOMIC DNA]</scope>
    <source>
        <strain evidence="2 3">KPL3802</strain>
    </source>
</reference>
<feature type="compositionally biased region" description="Basic and acidic residues" evidence="1">
    <location>
        <begin position="208"/>
        <end position="218"/>
    </location>
</feature>
<evidence type="ECO:0000313" key="3">
    <source>
        <dbReference type="Proteomes" id="UP001239414"/>
    </source>
</evidence>
<sequence length="218" mass="23187">MADLRNRRNVLVGAPDVQAAGGITIGPALKTSENFPTDASKELDASLKHVAAGYVSEDGVTKTVDRSTEKIKDWNGDTILITQSDHSVTLQLTFMEGANGEVLKMIAGENNVTVSGDTVSVVDNADELPHRSIAFYIKGGNGARILVFAPDVQVTEVGDVSYVRSDVVKYQATLECFGVDNKKLISLIKRADDEGVAVADGGDSAEEDSPREGDTEES</sequence>
<dbReference type="Proteomes" id="UP001239414">
    <property type="component" value="Unassembled WGS sequence"/>
</dbReference>
<proteinExistence type="predicted"/>
<evidence type="ECO:0000313" key="2">
    <source>
        <dbReference type="EMBL" id="MDK4247764.1"/>
    </source>
</evidence>
<gene>
    <name evidence="2" type="ORF">QPX34_06960</name>
</gene>
<dbReference type="EMBL" id="JASNUO010000006">
    <property type="protein sequence ID" value="MDK4247764.1"/>
    <property type="molecule type" value="Genomic_DNA"/>
</dbReference>
<feature type="region of interest" description="Disordered" evidence="1">
    <location>
        <begin position="196"/>
        <end position="218"/>
    </location>
</feature>
<comment type="caution">
    <text evidence="2">The sequence shown here is derived from an EMBL/GenBank/DDBJ whole genome shotgun (WGS) entry which is preliminary data.</text>
</comment>
<dbReference type="Pfam" id="PF25681">
    <property type="entry name" value="Phage_TTP_17"/>
    <property type="match status" value="1"/>
</dbReference>
<accession>A0ABT7FQ91</accession>
<evidence type="ECO:0000256" key="1">
    <source>
        <dbReference type="SAM" id="MobiDB-lite"/>
    </source>
</evidence>